<dbReference type="EMBL" id="JARBJD010000286">
    <property type="protein sequence ID" value="KAK2944739.1"/>
    <property type="molecule type" value="Genomic_DNA"/>
</dbReference>
<feature type="region of interest" description="Disordered" evidence="2">
    <location>
        <begin position="259"/>
        <end position="296"/>
    </location>
</feature>
<evidence type="ECO:0000256" key="2">
    <source>
        <dbReference type="SAM" id="MobiDB-lite"/>
    </source>
</evidence>
<feature type="region of interest" description="Disordered" evidence="2">
    <location>
        <begin position="196"/>
        <end position="232"/>
    </location>
</feature>
<evidence type="ECO:0000313" key="3">
    <source>
        <dbReference type="EMBL" id="KAK2944739.1"/>
    </source>
</evidence>
<keyword evidence="4" id="KW-1185">Reference proteome</keyword>
<accession>A0ABQ9X073</accession>
<organism evidence="3 4">
    <name type="scientific">Blattamonas nauphoetae</name>
    <dbReference type="NCBI Taxonomy" id="2049346"/>
    <lineage>
        <taxon>Eukaryota</taxon>
        <taxon>Metamonada</taxon>
        <taxon>Preaxostyla</taxon>
        <taxon>Oxymonadida</taxon>
        <taxon>Blattamonas</taxon>
    </lineage>
</organism>
<dbReference type="Pfam" id="PF03398">
    <property type="entry name" value="Ist1"/>
    <property type="match status" value="1"/>
</dbReference>
<dbReference type="InterPro" id="IPR042277">
    <property type="entry name" value="IST1-like"/>
</dbReference>
<comment type="caution">
    <text evidence="3">The sequence shown here is derived from an EMBL/GenBank/DDBJ whole genome shotgun (WGS) entry which is preliminary data.</text>
</comment>
<comment type="similarity">
    <text evidence="1">Belongs to the IST1 family.</text>
</comment>
<dbReference type="Proteomes" id="UP001281761">
    <property type="component" value="Unassembled WGS sequence"/>
</dbReference>
<sequence>MSFNADDFRTSLQYSVQRFKKLDSQKLEEVKKTETKVVDHLRLEQMDMAHFAVRAYIREKDQYLAFQIAQTYAEQLLEKRTLVAAQKDLPDQIKEAVASIIVAAHQFGNEYLPKVKDQLLRRYGKSLEKKINDKPHHFLHPRFQMALANGDISEDRCERELTNIAMKYDITIQSSNAPVPLSPPAIATAPAFPTAHMQTFPQQPPPTQPYPQPQPYSQPQYPPPQGFAPAPIQQPFLNQMPYQPQQAPLFGNYSAIMQNAPALPPQNPSDSSPFAGFPPSFNTSIDPNSPPPPPSD</sequence>
<dbReference type="PANTHER" id="PTHR12161:SF5">
    <property type="entry name" value="IST1 HOMOLOG"/>
    <property type="match status" value="1"/>
</dbReference>
<evidence type="ECO:0000256" key="1">
    <source>
        <dbReference type="ARBA" id="ARBA00005536"/>
    </source>
</evidence>
<dbReference type="InterPro" id="IPR005061">
    <property type="entry name" value="Ist1"/>
</dbReference>
<reference evidence="3 4" key="1">
    <citation type="journal article" date="2022" name="bioRxiv">
        <title>Genomics of Preaxostyla Flagellates Illuminates Evolutionary Transitions and the Path Towards Mitochondrial Loss.</title>
        <authorList>
            <person name="Novak L.V.F."/>
            <person name="Treitli S.C."/>
            <person name="Pyrih J."/>
            <person name="Halakuc P."/>
            <person name="Pipaliya S.V."/>
            <person name="Vacek V."/>
            <person name="Brzon O."/>
            <person name="Soukal P."/>
            <person name="Eme L."/>
            <person name="Dacks J.B."/>
            <person name="Karnkowska A."/>
            <person name="Elias M."/>
            <person name="Hampl V."/>
        </authorList>
    </citation>
    <scope>NUCLEOTIDE SEQUENCE [LARGE SCALE GENOMIC DNA]</scope>
    <source>
        <strain evidence="3">NAU3</strain>
        <tissue evidence="3">Gut</tissue>
    </source>
</reference>
<feature type="compositionally biased region" description="Pro residues" evidence="2">
    <location>
        <begin position="202"/>
        <end position="226"/>
    </location>
</feature>
<proteinExistence type="inferred from homology"/>
<dbReference type="Gene3D" id="1.20.1260.60">
    <property type="entry name" value="Vacuolar protein sorting-associated protein Ist1"/>
    <property type="match status" value="1"/>
</dbReference>
<protein>
    <submittedName>
        <fullName evidence="3">Regulator of Vps4 activity in the MVB pathway</fullName>
    </submittedName>
</protein>
<name>A0ABQ9X073_9EUKA</name>
<evidence type="ECO:0000313" key="4">
    <source>
        <dbReference type="Proteomes" id="UP001281761"/>
    </source>
</evidence>
<gene>
    <name evidence="3" type="ORF">BLNAU_20324</name>
</gene>
<dbReference type="PANTHER" id="PTHR12161">
    <property type="entry name" value="IST1 FAMILY MEMBER"/>
    <property type="match status" value="1"/>
</dbReference>